<accession>A0ABT2HH93</accession>
<keyword evidence="3 10" id="KW-0813">Transport</keyword>
<evidence type="ECO:0000256" key="5">
    <source>
        <dbReference type="ARBA" id="ARBA00022519"/>
    </source>
</evidence>
<dbReference type="Pfam" id="PF01061">
    <property type="entry name" value="ABC2_membrane"/>
    <property type="match status" value="1"/>
</dbReference>
<dbReference type="PANTHER" id="PTHR30413">
    <property type="entry name" value="INNER MEMBRANE TRANSPORT PERMEASE"/>
    <property type="match status" value="1"/>
</dbReference>
<evidence type="ECO:0000256" key="10">
    <source>
        <dbReference type="RuleBase" id="RU361157"/>
    </source>
</evidence>
<dbReference type="Proteomes" id="UP001652264">
    <property type="component" value="Unassembled WGS sequence"/>
</dbReference>
<gene>
    <name evidence="12" type="ORF">NYQ28_08705</name>
</gene>
<dbReference type="EMBL" id="JANVAD010000004">
    <property type="protein sequence ID" value="MCS6522645.1"/>
    <property type="molecule type" value="Genomic_DNA"/>
</dbReference>
<feature type="domain" description="ABC transmembrane type-2" evidence="11">
    <location>
        <begin position="58"/>
        <end position="290"/>
    </location>
</feature>
<dbReference type="GeneID" id="95324608"/>
<feature type="transmembrane region" description="Helical" evidence="10">
    <location>
        <begin position="265"/>
        <end position="287"/>
    </location>
</feature>
<organism evidence="12 13">
    <name type="scientific">Curtobacterium citreum</name>
    <dbReference type="NCBI Taxonomy" id="2036"/>
    <lineage>
        <taxon>Bacteria</taxon>
        <taxon>Bacillati</taxon>
        <taxon>Actinomycetota</taxon>
        <taxon>Actinomycetes</taxon>
        <taxon>Micrococcales</taxon>
        <taxon>Microbacteriaceae</taxon>
        <taxon>Curtobacterium</taxon>
    </lineage>
</organism>
<evidence type="ECO:0000256" key="6">
    <source>
        <dbReference type="ARBA" id="ARBA00022692"/>
    </source>
</evidence>
<feature type="transmembrane region" description="Helical" evidence="10">
    <location>
        <begin position="169"/>
        <end position="190"/>
    </location>
</feature>
<feature type="transmembrane region" description="Helical" evidence="10">
    <location>
        <begin position="57"/>
        <end position="79"/>
    </location>
</feature>
<evidence type="ECO:0000259" key="11">
    <source>
        <dbReference type="PROSITE" id="PS51012"/>
    </source>
</evidence>
<dbReference type="InterPro" id="IPR000412">
    <property type="entry name" value="ABC_2_transport"/>
</dbReference>
<comment type="similarity">
    <text evidence="2 10">Belongs to the ABC-2 integral membrane protein family.</text>
</comment>
<dbReference type="PRINTS" id="PR00164">
    <property type="entry name" value="ABC2TRNSPORT"/>
</dbReference>
<keyword evidence="5" id="KW-0997">Cell inner membrane</keyword>
<dbReference type="InterPro" id="IPR013525">
    <property type="entry name" value="ABC2_TM"/>
</dbReference>
<dbReference type="PANTHER" id="PTHR30413:SF8">
    <property type="entry name" value="TRANSPORT PERMEASE PROTEIN"/>
    <property type="match status" value="1"/>
</dbReference>
<dbReference type="RefSeq" id="WP_229666634.1">
    <property type="nucleotide sequence ID" value="NZ_BMNV01000001.1"/>
</dbReference>
<name>A0ABT2HH93_9MICO</name>
<evidence type="ECO:0000313" key="13">
    <source>
        <dbReference type="Proteomes" id="UP001652264"/>
    </source>
</evidence>
<dbReference type="PROSITE" id="PS51012">
    <property type="entry name" value="ABC_TM2"/>
    <property type="match status" value="1"/>
</dbReference>
<feature type="transmembrane region" description="Helical" evidence="10">
    <location>
        <begin position="233"/>
        <end position="253"/>
    </location>
</feature>
<keyword evidence="9" id="KW-0046">Antibiotic resistance</keyword>
<evidence type="ECO:0000256" key="2">
    <source>
        <dbReference type="ARBA" id="ARBA00007783"/>
    </source>
</evidence>
<comment type="subcellular location">
    <subcellularLocation>
        <location evidence="1">Cell inner membrane</location>
        <topology evidence="1">Multi-pass membrane protein</topology>
    </subcellularLocation>
    <subcellularLocation>
        <location evidence="10">Cell membrane</location>
        <topology evidence="10">Multi-pass membrane protein</topology>
    </subcellularLocation>
</comment>
<reference evidence="12 13" key="1">
    <citation type="submission" date="2022-08" db="EMBL/GenBank/DDBJ databases">
        <title>Taxonomy of Curtobacterium flaccumfaciens.</title>
        <authorList>
            <person name="Osdaghi E."/>
            <person name="Taghavi S.M."/>
            <person name="Hamidizade M."/>
            <person name="Abachi H."/>
            <person name="Fazliarab A."/>
            <person name="Baeyen S."/>
            <person name="Portier P."/>
            <person name="Van Vaerenbergh J."/>
            <person name="Jacques M.-A."/>
        </authorList>
    </citation>
    <scope>NUCLEOTIDE SEQUENCE [LARGE SCALE GENOMIC DNA]</scope>
    <source>
        <strain evidence="12 13">LMG8786T</strain>
    </source>
</reference>
<dbReference type="InterPro" id="IPR047817">
    <property type="entry name" value="ABC2_TM_bact-type"/>
</dbReference>
<keyword evidence="8 10" id="KW-0472">Membrane</keyword>
<evidence type="ECO:0000256" key="8">
    <source>
        <dbReference type="ARBA" id="ARBA00023136"/>
    </source>
</evidence>
<feature type="transmembrane region" description="Helical" evidence="10">
    <location>
        <begin position="132"/>
        <end position="157"/>
    </location>
</feature>
<keyword evidence="13" id="KW-1185">Reference proteome</keyword>
<evidence type="ECO:0000313" key="12">
    <source>
        <dbReference type="EMBL" id="MCS6522645.1"/>
    </source>
</evidence>
<proteinExistence type="inferred from homology"/>
<feature type="transmembrane region" description="Helical" evidence="10">
    <location>
        <begin position="91"/>
        <end position="120"/>
    </location>
</feature>
<protein>
    <recommendedName>
        <fullName evidence="10">Transport permease protein</fullName>
    </recommendedName>
</protein>
<sequence length="298" mass="33013">MSNIVTERFERLRQEQMVPAGRPATAVIGSLREIFAHRQLLDLLIRRDLKSRYKDSALGFAWTLIRPLVQLAIYFFVLGEILGASRNIPEFAIYVFSGLTLYGLFSEIVAAGTASIVGNAGLIKKIYLPREIYPLASVGAALFNFGVQLVVLIAAAILQSGFAWVRLDLLYFLPSVAVILIWATALALLLAALNVYLRDMQYLVEVLVLLLMWASPIVYSWQMVATRAPEWLLSIYTSNPITLAVLGIHRAFWTAGADSEYPSHLLVRMAVAAVVGLVALLVCQRVFAKLQGNFAQEI</sequence>
<evidence type="ECO:0000256" key="7">
    <source>
        <dbReference type="ARBA" id="ARBA00022989"/>
    </source>
</evidence>
<keyword evidence="4 10" id="KW-1003">Cell membrane</keyword>
<evidence type="ECO:0000256" key="4">
    <source>
        <dbReference type="ARBA" id="ARBA00022475"/>
    </source>
</evidence>
<feature type="transmembrane region" description="Helical" evidence="10">
    <location>
        <begin position="202"/>
        <end position="221"/>
    </location>
</feature>
<keyword evidence="6 10" id="KW-0812">Transmembrane</keyword>
<evidence type="ECO:0000256" key="1">
    <source>
        <dbReference type="ARBA" id="ARBA00004429"/>
    </source>
</evidence>
<evidence type="ECO:0000256" key="9">
    <source>
        <dbReference type="ARBA" id="ARBA00023251"/>
    </source>
</evidence>
<keyword evidence="7 10" id="KW-1133">Transmembrane helix</keyword>
<evidence type="ECO:0000256" key="3">
    <source>
        <dbReference type="ARBA" id="ARBA00022448"/>
    </source>
</evidence>
<comment type="caution">
    <text evidence="12">The sequence shown here is derived from an EMBL/GenBank/DDBJ whole genome shotgun (WGS) entry which is preliminary data.</text>
</comment>